<dbReference type="PANTHER" id="PTHR40630">
    <property type="entry name" value="POSSIBLE DNA-BINDING PROTEIN"/>
    <property type="match status" value="1"/>
</dbReference>
<dbReference type="Proteomes" id="UP000053558">
    <property type="component" value="Unassembled WGS sequence"/>
</dbReference>
<proteinExistence type="predicted"/>
<dbReference type="OMA" id="NSRHIAQ"/>
<evidence type="ECO:0000313" key="1">
    <source>
        <dbReference type="EMBL" id="EIW87175.1"/>
    </source>
</evidence>
<keyword evidence="2" id="KW-1185">Reference proteome</keyword>
<gene>
    <name evidence="1" type="ORF">CONPUDRAFT_17071</name>
</gene>
<protein>
    <recommendedName>
        <fullName evidence="3">DUF3140 domain-containing protein</fullName>
    </recommendedName>
</protein>
<dbReference type="KEGG" id="cput:CONPUDRAFT_17071"/>
<name>A0A5M3N8K4_CONPW</name>
<dbReference type="OrthoDB" id="2131339at2759"/>
<feature type="non-terminal residue" evidence="1">
    <location>
        <position position="76"/>
    </location>
</feature>
<dbReference type="GeneID" id="19206459"/>
<dbReference type="InterPro" id="IPR021487">
    <property type="entry name" value="DUF3140"/>
</dbReference>
<dbReference type="Pfam" id="PF11338">
    <property type="entry name" value="DUF3140"/>
    <property type="match status" value="1"/>
</dbReference>
<comment type="caution">
    <text evidence="1">The sequence shown here is derived from an EMBL/GenBank/DDBJ whole genome shotgun (WGS) entry which is preliminary data.</text>
</comment>
<dbReference type="RefSeq" id="XP_007762354.1">
    <property type="nucleotide sequence ID" value="XM_007764164.1"/>
</dbReference>
<dbReference type="EMBL" id="JH711573">
    <property type="protein sequence ID" value="EIW87175.1"/>
    <property type="molecule type" value="Genomic_DNA"/>
</dbReference>
<organism evidence="1 2">
    <name type="scientific">Coniophora puteana (strain RWD-64-598)</name>
    <name type="common">Brown rot fungus</name>
    <dbReference type="NCBI Taxonomy" id="741705"/>
    <lineage>
        <taxon>Eukaryota</taxon>
        <taxon>Fungi</taxon>
        <taxon>Dikarya</taxon>
        <taxon>Basidiomycota</taxon>
        <taxon>Agaricomycotina</taxon>
        <taxon>Agaricomycetes</taxon>
        <taxon>Agaricomycetidae</taxon>
        <taxon>Boletales</taxon>
        <taxon>Coniophorineae</taxon>
        <taxon>Coniophoraceae</taxon>
        <taxon>Coniophora</taxon>
    </lineage>
</organism>
<evidence type="ECO:0008006" key="3">
    <source>
        <dbReference type="Google" id="ProtNLM"/>
    </source>
</evidence>
<sequence length="76" mass="8716">MVKSAEEMIEKFNEQVNMTVEELEAWLETNKSHQAGTGVGLESGHKIVAILKKNPTKEPEKYDEEDLQHMRKVVAY</sequence>
<evidence type="ECO:0000313" key="2">
    <source>
        <dbReference type="Proteomes" id="UP000053558"/>
    </source>
</evidence>
<dbReference type="PANTHER" id="PTHR40630:SF1">
    <property type="entry name" value="DNA-BINDING PROTEIN"/>
    <property type="match status" value="1"/>
</dbReference>
<accession>A0A5M3N8K4</accession>
<reference evidence="2" key="1">
    <citation type="journal article" date="2012" name="Science">
        <title>The Paleozoic origin of enzymatic lignin decomposition reconstructed from 31 fungal genomes.</title>
        <authorList>
            <person name="Floudas D."/>
            <person name="Binder M."/>
            <person name="Riley R."/>
            <person name="Barry K."/>
            <person name="Blanchette R.A."/>
            <person name="Henrissat B."/>
            <person name="Martinez A.T."/>
            <person name="Otillar R."/>
            <person name="Spatafora J.W."/>
            <person name="Yadav J.S."/>
            <person name="Aerts A."/>
            <person name="Benoit I."/>
            <person name="Boyd A."/>
            <person name="Carlson A."/>
            <person name="Copeland A."/>
            <person name="Coutinho P.M."/>
            <person name="de Vries R.P."/>
            <person name="Ferreira P."/>
            <person name="Findley K."/>
            <person name="Foster B."/>
            <person name="Gaskell J."/>
            <person name="Glotzer D."/>
            <person name="Gorecki P."/>
            <person name="Heitman J."/>
            <person name="Hesse C."/>
            <person name="Hori C."/>
            <person name="Igarashi K."/>
            <person name="Jurgens J.A."/>
            <person name="Kallen N."/>
            <person name="Kersten P."/>
            <person name="Kohler A."/>
            <person name="Kuees U."/>
            <person name="Kumar T.K.A."/>
            <person name="Kuo A."/>
            <person name="LaButti K."/>
            <person name="Larrondo L.F."/>
            <person name="Lindquist E."/>
            <person name="Ling A."/>
            <person name="Lombard V."/>
            <person name="Lucas S."/>
            <person name="Lundell T."/>
            <person name="Martin R."/>
            <person name="McLaughlin D.J."/>
            <person name="Morgenstern I."/>
            <person name="Morin E."/>
            <person name="Murat C."/>
            <person name="Nagy L.G."/>
            <person name="Nolan M."/>
            <person name="Ohm R.A."/>
            <person name="Patyshakuliyeva A."/>
            <person name="Rokas A."/>
            <person name="Ruiz-Duenas F.J."/>
            <person name="Sabat G."/>
            <person name="Salamov A."/>
            <person name="Samejima M."/>
            <person name="Schmutz J."/>
            <person name="Slot J.C."/>
            <person name="St John F."/>
            <person name="Stenlid J."/>
            <person name="Sun H."/>
            <person name="Sun S."/>
            <person name="Syed K."/>
            <person name="Tsang A."/>
            <person name="Wiebenga A."/>
            <person name="Young D."/>
            <person name="Pisabarro A."/>
            <person name="Eastwood D.C."/>
            <person name="Martin F."/>
            <person name="Cullen D."/>
            <person name="Grigoriev I.V."/>
            <person name="Hibbett D.S."/>
        </authorList>
    </citation>
    <scope>NUCLEOTIDE SEQUENCE [LARGE SCALE GENOMIC DNA]</scope>
    <source>
        <strain evidence="2">RWD-64-598 SS2</strain>
    </source>
</reference>
<dbReference type="AlphaFoldDB" id="A0A5M3N8K4"/>